<evidence type="ECO:0008006" key="3">
    <source>
        <dbReference type="Google" id="ProtNLM"/>
    </source>
</evidence>
<feature type="compositionally biased region" description="Low complexity" evidence="1">
    <location>
        <begin position="217"/>
        <end position="239"/>
    </location>
</feature>
<dbReference type="Gene3D" id="1.10.260.100">
    <property type="match status" value="1"/>
</dbReference>
<organism evidence="2">
    <name type="scientific">Polytomella parva</name>
    <dbReference type="NCBI Taxonomy" id="51329"/>
    <lineage>
        <taxon>Eukaryota</taxon>
        <taxon>Viridiplantae</taxon>
        <taxon>Chlorophyta</taxon>
        <taxon>core chlorophytes</taxon>
        <taxon>Chlorophyceae</taxon>
        <taxon>CS clade</taxon>
        <taxon>Chlamydomonadales</taxon>
        <taxon>Chlamydomonadaceae</taxon>
        <taxon>Polytomella</taxon>
    </lineage>
</organism>
<dbReference type="AlphaFoldDB" id="A0A7S0YEQ0"/>
<proteinExistence type="predicted"/>
<protein>
    <recommendedName>
        <fullName evidence="3">STI1 domain-containing protein</fullName>
    </recommendedName>
</protein>
<accession>A0A7S0YEQ0</accession>
<feature type="region of interest" description="Disordered" evidence="1">
    <location>
        <begin position="210"/>
        <end position="267"/>
    </location>
</feature>
<dbReference type="EMBL" id="HBFM01013913">
    <property type="protein sequence ID" value="CAD8772286.1"/>
    <property type="molecule type" value="Transcribed_RNA"/>
</dbReference>
<evidence type="ECO:0000313" key="2">
    <source>
        <dbReference type="EMBL" id="CAD8772286.1"/>
    </source>
</evidence>
<reference evidence="2" key="1">
    <citation type="submission" date="2021-01" db="EMBL/GenBank/DDBJ databases">
        <authorList>
            <person name="Corre E."/>
            <person name="Pelletier E."/>
            <person name="Niang G."/>
            <person name="Scheremetjew M."/>
            <person name="Finn R."/>
            <person name="Kale V."/>
            <person name="Holt S."/>
            <person name="Cochrane G."/>
            <person name="Meng A."/>
            <person name="Brown T."/>
            <person name="Cohen L."/>
        </authorList>
    </citation>
    <scope>NUCLEOTIDE SEQUENCE</scope>
    <source>
        <strain evidence="2">SAG 63-3</strain>
    </source>
</reference>
<evidence type="ECO:0000256" key="1">
    <source>
        <dbReference type="SAM" id="MobiDB-lite"/>
    </source>
</evidence>
<gene>
    <name evidence="2" type="ORF">PPAR00522_LOCUS8691</name>
</gene>
<name>A0A7S0YEQ0_9CHLO</name>
<sequence length="267" mass="29238">MISNSLVNASKRAVRNVVSPSSVGKLIPAVCLRPFSTSEEENIKKAEKMVELMAQSTQLQAMLLNALPPFMRSPDVIKQMLSDPEAKKKLATQISKLGPALPTDILERLDPTRLDNSFSEAKQRGYDPSKMFEKLMSHTDLIEKLKQPRIMMAFREVTQNPMALDRYKDDTEVYETILRIRDVLSAAAPPPGFKPAEKPVEKPVETPVIALPSSEEPAQVATPVAPAAAPAADAPAADASNVQTEASKEKVAQPGFFQRMWSSAKGK</sequence>